<keyword evidence="9" id="KW-1185">Reference proteome</keyword>
<dbReference type="CDD" id="cd13558">
    <property type="entry name" value="PBP2_SsuA_like_2"/>
    <property type="match status" value="1"/>
</dbReference>
<keyword evidence="3" id="KW-0813">Transport</keyword>
<dbReference type="Proteomes" id="UP000050863">
    <property type="component" value="Unassembled WGS sequence"/>
</dbReference>
<dbReference type="AlphaFoldDB" id="A0A0R3LK35"/>
<evidence type="ECO:0000256" key="4">
    <source>
        <dbReference type="ARBA" id="ARBA00022729"/>
    </source>
</evidence>
<dbReference type="FunFam" id="3.40.190.10:FF:000050">
    <property type="entry name" value="Sulfonate ABC transporter substrate-binding protein"/>
    <property type="match status" value="1"/>
</dbReference>
<dbReference type="EMBL" id="LLXZ01000093">
    <property type="protein sequence ID" value="KRR08108.1"/>
    <property type="molecule type" value="Genomic_DNA"/>
</dbReference>
<dbReference type="STRING" id="280332.CQ12_14780"/>
<comment type="similarity">
    <text evidence="2">Belongs to the bacterial solute-binding protein SsuA/TauA family.</text>
</comment>
<feature type="domain" description="Solute-binding protein family 3/N-terminal" evidence="7">
    <location>
        <begin position="41"/>
        <end position="257"/>
    </location>
</feature>
<comment type="function">
    <text evidence="5">Part of a binding-protein-dependent transport system for aliphatic sulfonates. Putative binding protein.</text>
</comment>
<dbReference type="InterPro" id="IPR010067">
    <property type="entry name" value="ABC_SsuA_sub-bd"/>
</dbReference>
<comment type="caution">
    <text evidence="8">The sequence shown here is derived from an EMBL/GenBank/DDBJ whole genome shotgun (WGS) entry which is preliminary data.</text>
</comment>
<evidence type="ECO:0000313" key="8">
    <source>
        <dbReference type="EMBL" id="KRR08108.1"/>
    </source>
</evidence>
<evidence type="ECO:0000313" key="9">
    <source>
        <dbReference type="Proteomes" id="UP000050863"/>
    </source>
</evidence>
<evidence type="ECO:0000256" key="5">
    <source>
        <dbReference type="ARBA" id="ARBA00055538"/>
    </source>
</evidence>
<organism evidence="8 9">
    <name type="scientific">Bradyrhizobium jicamae</name>
    <dbReference type="NCBI Taxonomy" id="280332"/>
    <lineage>
        <taxon>Bacteria</taxon>
        <taxon>Pseudomonadati</taxon>
        <taxon>Pseudomonadota</taxon>
        <taxon>Alphaproteobacteria</taxon>
        <taxon>Hyphomicrobiales</taxon>
        <taxon>Nitrobacteraceae</taxon>
        <taxon>Bradyrhizobium</taxon>
    </lineage>
</organism>
<evidence type="ECO:0000256" key="1">
    <source>
        <dbReference type="ARBA" id="ARBA00004418"/>
    </source>
</evidence>
<dbReference type="PANTHER" id="PTHR30024">
    <property type="entry name" value="ALIPHATIC SULFONATES-BINDING PROTEIN-RELATED"/>
    <property type="match status" value="1"/>
</dbReference>
<dbReference type="Pfam" id="PF09084">
    <property type="entry name" value="NMT1"/>
    <property type="match status" value="1"/>
</dbReference>
<dbReference type="NCBIfam" id="TIGR01728">
    <property type="entry name" value="SsuA_fam"/>
    <property type="match status" value="1"/>
</dbReference>
<gene>
    <name evidence="8" type="ORF">CQ12_14780</name>
</gene>
<proteinExistence type="inferred from homology"/>
<evidence type="ECO:0000259" key="7">
    <source>
        <dbReference type="SMART" id="SM00062"/>
    </source>
</evidence>
<comment type="subcellular location">
    <subcellularLocation>
        <location evidence="1">Periplasm</location>
    </subcellularLocation>
</comment>
<evidence type="ECO:0000256" key="6">
    <source>
        <dbReference type="ARBA" id="ARBA00070228"/>
    </source>
</evidence>
<accession>A0A0R3LK35</accession>
<dbReference type="GO" id="GO:0042626">
    <property type="term" value="F:ATPase-coupled transmembrane transporter activity"/>
    <property type="evidence" value="ECO:0007669"/>
    <property type="project" value="InterPro"/>
</dbReference>
<dbReference type="RefSeq" id="WP_057836029.1">
    <property type="nucleotide sequence ID" value="NZ_LLXZ01000093.1"/>
</dbReference>
<dbReference type="GO" id="GO:0016020">
    <property type="term" value="C:membrane"/>
    <property type="evidence" value="ECO:0007669"/>
    <property type="project" value="InterPro"/>
</dbReference>
<dbReference type="OrthoDB" id="6522570at2"/>
<evidence type="ECO:0000256" key="2">
    <source>
        <dbReference type="ARBA" id="ARBA00010742"/>
    </source>
</evidence>
<dbReference type="GO" id="GO:0042597">
    <property type="term" value="C:periplasmic space"/>
    <property type="evidence" value="ECO:0007669"/>
    <property type="project" value="UniProtKB-SubCell"/>
</dbReference>
<reference evidence="8 9" key="1">
    <citation type="submission" date="2014-03" db="EMBL/GenBank/DDBJ databases">
        <title>Bradyrhizobium valentinum sp. nov., isolated from effective nodules of Lupinus mariae-josephae, a lupine endemic of basic-lime soils in Eastern Spain.</title>
        <authorList>
            <person name="Duran D."/>
            <person name="Rey L."/>
            <person name="Navarro A."/>
            <person name="Busquets A."/>
            <person name="Imperial J."/>
            <person name="Ruiz-Argueso T."/>
        </authorList>
    </citation>
    <scope>NUCLEOTIDE SEQUENCE [LARGE SCALE GENOMIC DNA]</scope>
    <source>
        <strain evidence="8 9">PAC68</strain>
    </source>
</reference>
<evidence type="ECO:0000256" key="3">
    <source>
        <dbReference type="ARBA" id="ARBA00022448"/>
    </source>
</evidence>
<dbReference type="InterPro" id="IPR015168">
    <property type="entry name" value="SsuA/THI5"/>
</dbReference>
<dbReference type="PANTHER" id="PTHR30024:SF48">
    <property type="entry name" value="ABC TRANSPORTER SUBSTRATE-BINDING PROTEIN"/>
    <property type="match status" value="1"/>
</dbReference>
<dbReference type="SUPFAM" id="SSF53850">
    <property type="entry name" value="Periplasmic binding protein-like II"/>
    <property type="match status" value="1"/>
</dbReference>
<name>A0A0R3LK35_9BRAD</name>
<dbReference type="SMART" id="SM00062">
    <property type="entry name" value="PBPb"/>
    <property type="match status" value="1"/>
</dbReference>
<dbReference type="InterPro" id="IPR001638">
    <property type="entry name" value="Solute-binding_3/MltF_N"/>
</dbReference>
<sequence>MNATKLESGARARLRRFGAALFGVVISTAVGASALAADTVVLRVGDQKGGNRSLLEISGYAKDLPYNIEWSEFPAAAPILEALNAGALDVGYTGDLSFLTVYAAGAPIKAIGGTRSDARTQAILVRQDSSIKTIADLKGKRLAGTRGGWGQFLIDATLEKAGYKIEDATFAPLGPVDAKIALVAGSIDAWAVWEPYVSYATLKDNARIVANGEGLTPTVTFIVASDSAIASKRAAVQDLVQRLNKARLWSLDHLGEYAKNTAELTKLPEDVLLSAYKAQRTSPIAIDENIVREVQEASDRATRYGILSKKLDVSKAVDRSFTAAANSN</sequence>
<keyword evidence="4" id="KW-0732">Signal</keyword>
<protein>
    <recommendedName>
        <fullName evidence="6">Putative aliphatic sulfonates-binding protein</fullName>
    </recommendedName>
</protein>
<dbReference type="Gene3D" id="3.40.190.10">
    <property type="entry name" value="Periplasmic binding protein-like II"/>
    <property type="match status" value="2"/>
</dbReference>